<protein>
    <submittedName>
        <fullName evidence="1">Uncharacterized protein</fullName>
    </submittedName>
</protein>
<accession>A0A812INL3</accession>
<reference evidence="1" key="1">
    <citation type="submission" date="2021-02" db="EMBL/GenBank/DDBJ databases">
        <authorList>
            <person name="Dougan E. K."/>
            <person name="Rhodes N."/>
            <person name="Thang M."/>
            <person name="Chan C."/>
        </authorList>
    </citation>
    <scope>NUCLEOTIDE SEQUENCE</scope>
</reference>
<gene>
    <name evidence="1" type="ORF">SPIL2461_LOCUS506</name>
</gene>
<name>A0A812INL3_SYMPI</name>
<sequence length="361" mass="40853">MKDPEAQAQLRAKDLSRLDDDFERYFGREDRAEEDNFGCTLTRTEQIGAWIQAHSEIPIQSIILQGSQTRGTSLAWRWWELDGAGDCHCILLCDRDWLHCKGSAAVGELQRVLRKWAASQHLEDHEAGWESVEVSEGRCGAVLLMKGASLGMPDEAADFVLAHSASGEDGGEPGSILVFDWILRRWRGNNPQQVRRIAEETAARCPEFPMMVRILKQWNEWCPRLRKNSQGEHKHPFTGLHFEMALCLQHEGYQDTQWAEMLCGRREVQHQIHKIDILIAAAEHVAATLNQPIATPGDDLPANEAMLADPSLVECTGQLLEEFLLVLHYVRRNPSVSGEFLKFAVRREPWTLNEARAASSE</sequence>
<proteinExistence type="predicted"/>
<dbReference type="OrthoDB" id="10617060at2759"/>
<organism evidence="1 2">
    <name type="scientific">Symbiodinium pilosum</name>
    <name type="common">Dinoflagellate</name>
    <dbReference type="NCBI Taxonomy" id="2952"/>
    <lineage>
        <taxon>Eukaryota</taxon>
        <taxon>Sar</taxon>
        <taxon>Alveolata</taxon>
        <taxon>Dinophyceae</taxon>
        <taxon>Suessiales</taxon>
        <taxon>Symbiodiniaceae</taxon>
        <taxon>Symbiodinium</taxon>
    </lineage>
</organism>
<comment type="caution">
    <text evidence="1">The sequence shown here is derived from an EMBL/GenBank/DDBJ whole genome shotgun (WGS) entry which is preliminary data.</text>
</comment>
<evidence type="ECO:0000313" key="1">
    <source>
        <dbReference type="EMBL" id="CAE7160878.1"/>
    </source>
</evidence>
<keyword evidence="2" id="KW-1185">Reference proteome</keyword>
<evidence type="ECO:0000313" key="2">
    <source>
        <dbReference type="Proteomes" id="UP000649617"/>
    </source>
</evidence>
<dbReference type="EMBL" id="CAJNIZ010000392">
    <property type="protein sequence ID" value="CAE7160878.1"/>
    <property type="molecule type" value="Genomic_DNA"/>
</dbReference>
<dbReference type="AlphaFoldDB" id="A0A812INL3"/>
<dbReference type="Proteomes" id="UP000649617">
    <property type="component" value="Unassembled WGS sequence"/>
</dbReference>